<sequence>MALGSGRTRDVMAFRVARKATDDSRIPRTLSDDVPSWRRSEAVRVRDFAFRTGRMHGGHGLLIGGLPFDPARSDVTTGLGDVEVWRLIAEVHHPVHLHLAGFRVLSRGVITPAIIERIGTTAALVTCHFGGGGAP</sequence>
<protein>
    <recommendedName>
        <fullName evidence="1">Plastocyanin-like domain-containing protein</fullName>
    </recommendedName>
</protein>
<dbReference type="Proteomes" id="UP000606172">
    <property type="component" value="Unassembled WGS sequence"/>
</dbReference>
<dbReference type="InterPro" id="IPR011706">
    <property type="entry name" value="Cu-oxidase_C"/>
</dbReference>
<organism evidence="2 3">
    <name type="scientific">Sinosporangium siamense</name>
    <dbReference type="NCBI Taxonomy" id="1367973"/>
    <lineage>
        <taxon>Bacteria</taxon>
        <taxon>Bacillati</taxon>
        <taxon>Actinomycetota</taxon>
        <taxon>Actinomycetes</taxon>
        <taxon>Streptosporangiales</taxon>
        <taxon>Streptosporangiaceae</taxon>
        <taxon>Sinosporangium</taxon>
    </lineage>
</organism>
<evidence type="ECO:0000259" key="1">
    <source>
        <dbReference type="Pfam" id="PF07731"/>
    </source>
</evidence>
<dbReference type="AlphaFoldDB" id="A0A919V846"/>
<keyword evidence="3" id="KW-1185">Reference proteome</keyword>
<dbReference type="RefSeq" id="WP_380659733.1">
    <property type="nucleotide sequence ID" value="NZ_JBHLZQ010000056.1"/>
</dbReference>
<dbReference type="EMBL" id="BOOW01000028">
    <property type="protein sequence ID" value="GII94083.1"/>
    <property type="molecule type" value="Genomic_DNA"/>
</dbReference>
<dbReference type="InterPro" id="IPR008972">
    <property type="entry name" value="Cupredoxin"/>
</dbReference>
<dbReference type="SUPFAM" id="SSF49503">
    <property type="entry name" value="Cupredoxins"/>
    <property type="match status" value="1"/>
</dbReference>
<name>A0A919V846_9ACTN</name>
<dbReference type="Pfam" id="PF07731">
    <property type="entry name" value="Cu-oxidase_2"/>
    <property type="match status" value="1"/>
</dbReference>
<accession>A0A919V846</accession>
<proteinExistence type="predicted"/>
<reference evidence="2" key="1">
    <citation type="submission" date="2021-01" db="EMBL/GenBank/DDBJ databases">
        <title>Whole genome shotgun sequence of Sinosporangium siamense NBRC 109515.</title>
        <authorList>
            <person name="Komaki H."/>
            <person name="Tamura T."/>
        </authorList>
    </citation>
    <scope>NUCLEOTIDE SEQUENCE</scope>
    <source>
        <strain evidence="2">NBRC 109515</strain>
    </source>
</reference>
<dbReference type="Gene3D" id="2.60.40.420">
    <property type="entry name" value="Cupredoxins - blue copper proteins"/>
    <property type="match status" value="1"/>
</dbReference>
<comment type="caution">
    <text evidence="2">The sequence shown here is derived from an EMBL/GenBank/DDBJ whole genome shotgun (WGS) entry which is preliminary data.</text>
</comment>
<dbReference type="GO" id="GO:0016491">
    <property type="term" value="F:oxidoreductase activity"/>
    <property type="evidence" value="ECO:0007669"/>
    <property type="project" value="InterPro"/>
</dbReference>
<evidence type="ECO:0000313" key="3">
    <source>
        <dbReference type="Proteomes" id="UP000606172"/>
    </source>
</evidence>
<gene>
    <name evidence="2" type="ORF">Ssi02_43140</name>
</gene>
<evidence type="ECO:0000313" key="2">
    <source>
        <dbReference type="EMBL" id="GII94083.1"/>
    </source>
</evidence>
<dbReference type="GO" id="GO:0005507">
    <property type="term" value="F:copper ion binding"/>
    <property type="evidence" value="ECO:0007669"/>
    <property type="project" value="InterPro"/>
</dbReference>
<feature type="domain" description="Plastocyanin-like" evidence="1">
    <location>
        <begin position="56"/>
        <end position="108"/>
    </location>
</feature>